<dbReference type="KEGG" id="gsl:Gasu_32190"/>
<dbReference type="RefSeq" id="XP_005705915.1">
    <property type="nucleotide sequence ID" value="XM_005705858.1"/>
</dbReference>
<dbReference type="Proteomes" id="UP000030680">
    <property type="component" value="Unassembled WGS sequence"/>
</dbReference>
<name>M2WZ97_GALSU</name>
<dbReference type="GeneID" id="17088194"/>
<dbReference type="Gramene" id="EME29395">
    <property type="protein sequence ID" value="EME29395"/>
    <property type="gene ID" value="Gasu_32190"/>
</dbReference>
<accession>M2WZ97</accession>
<dbReference type="EMBL" id="KB454509">
    <property type="protein sequence ID" value="EME29395.1"/>
    <property type="molecule type" value="Genomic_DNA"/>
</dbReference>
<dbReference type="AlphaFoldDB" id="M2WZ97"/>
<proteinExistence type="predicted"/>
<evidence type="ECO:0000313" key="2">
    <source>
        <dbReference type="Proteomes" id="UP000030680"/>
    </source>
</evidence>
<protein>
    <submittedName>
        <fullName evidence="1">Uncharacterized protein</fullName>
    </submittedName>
</protein>
<dbReference type="OrthoDB" id="7438at2759"/>
<evidence type="ECO:0000313" key="1">
    <source>
        <dbReference type="EMBL" id="EME29395.1"/>
    </source>
</evidence>
<organism evidence="1 2">
    <name type="scientific">Galdieria sulphuraria</name>
    <name type="common">Red alga</name>
    <dbReference type="NCBI Taxonomy" id="130081"/>
    <lineage>
        <taxon>Eukaryota</taxon>
        <taxon>Rhodophyta</taxon>
        <taxon>Bangiophyceae</taxon>
        <taxon>Galdieriales</taxon>
        <taxon>Galdieriaceae</taxon>
        <taxon>Galdieria</taxon>
    </lineage>
</organism>
<gene>
    <name evidence="1" type="ORF">Gasu_32190</name>
</gene>
<reference evidence="2" key="1">
    <citation type="journal article" date="2013" name="Science">
        <title>Gene transfer from bacteria and archaea facilitated evolution of an extremophilic eukaryote.</title>
        <authorList>
            <person name="Schonknecht G."/>
            <person name="Chen W.H."/>
            <person name="Ternes C.M."/>
            <person name="Barbier G.G."/>
            <person name="Shrestha R.P."/>
            <person name="Stanke M."/>
            <person name="Brautigam A."/>
            <person name="Baker B.J."/>
            <person name="Banfield J.F."/>
            <person name="Garavito R.M."/>
            <person name="Carr K."/>
            <person name="Wilkerson C."/>
            <person name="Rensing S.A."/>
            <person name="Gagneul D."/>
            <person name="Dickenson N.E."/>
            <person name="Oesterhelt C."/>
            <person name="Lercher M.J."/>
            <person name="Weber A.P."/>
        </authorList>
    </citation>
    <scope>NUCLEOTIDE SEQUENCE [LARGE SCALE GENOMIC DNA]</scope>
    <source>
        <strain evidence="2">074W</strain>
    </source>
</reference>
<keyword evidence="2" id="KW-1185">Reference proteome</keyword>
<sequence length="827" mass="95232">MNRRGYGSLCKYRQILKHVRIELSVSLYFIAEIDSRMSSYSHESLSTSNKARHRTMMDDYSQNDNNCSSTPASLATYQTYYPNFENSQPLMYLPVTIEEGVLRPFTGEVGGVQMPSYNGFPLVWGIRYNSDGSNINSHDRSNYHTPVESFVPAHMTNTTRRTTYHHFPTTGQIPLGWLPQQFSRNSYTQAATYGRQTGRRMKPRNRFQGTSVGWKEGEVSFEQMDSCDSTVIELRRVLSTHEQNTLSFFGSEIDKRRVHRFLVEDHILKNALVQHLRQSEGLKHSCDEILLAIFALFFSSIDAKPLVDECMNFLNKVSRGSGMQALLVEKLDLYVSCLYDHFERVKRILSNNLLEKKRSSFIEKSSNPLKAQLSSFQYFQGKTLSFFYCRQELYHIQKNLVELKESLRYFKNEVLSRNVKDSLIETQRMKVFLESFHSKLEQEVSLNLLSECESKLNVYIRELFKAAHTIFTHLKALVNSDWEYLRDCKDNFQRQASKLESFSQLSKRYAAAKEVAKEVSRLIETKEHRCQKILEERVRIKELNTSLAKILKIYGRENLTRELLRETSSLLKVQRSIDIGLEQLFSISFGEVLDLIRMCLEDSGKRSNRKFARFSLNLPASVVIVEPTVTPKSGVSLDIVSPRQRHHRMKSNPDALLHVDRLSPSPGCNQIDKANPTPDTDSISFSQVSNNSMRSFEEENVPLMKNQHDSSCYGEQVDDEHFSQFSTPKKETSKGLEYAIRTLNLRRVEGHETASTANSSGCYYDGTFRKCHSTASTPRREDSKDLSMLKKTKTTTVASPKIHVQPTTIPFHHRSQRSQSFDDIIVL</sequence>